<sequence length="725" mass="79793">MLIGSLTISTDLEPRNQGFSSFISFRVSPHLTWHLDLVKTFPSLEKRRPVTITYRLQEPERHEKELRCPVFAFIIGIDEYLANSIPNLRGCVNDAQTIRTYLTNRFHIPECQIAFLANEDATRVAILEKFQTHLIENSSIERDDTIILYYAGHGSRATAPESWPATDGKVETLVPHDERMKTPECETIHGIPDRTINMLLSQLATAKGNNITAIFDCCHSGGITRESGSSILPLPRFVETLAPIPANLDEGLFGARSGQVSLPPGIRYEFMQSHVLLAACRQQQRARECLSAAGTPCGFFTDSLIKELRAVGPNRITYTELLDKLPTLPDQNPQCEGANKNRFLFAAEGPAQGSMTCALTVGADGALEIDMGSLHGVVVGTQFVSEKDARGAQELRRTLVAVSVALDSAVLVPTASTSNSLFPEGTRLIVSEWNNNAAMMKVYVHPSESPKLAITDVSVPRMRPNFLVVESLDAADLAVARVSEDTFALTRLDALLARYATQDTKLAVPLDSLPHALDAVGKFSYFLGRHNAHASLGDALQLEMHRLRGEYPARVPDPVVGNLVVANEARFKLDTRAKYGFAICNYSAHDLFPYLFYFDPATYSIDAWYIPASSTMAAPLPAMKGDEPTRMTIGYGAGGGFAFQFIIPEGITSDTGFIKIFYSTRYLDLKRIEQPAAVDANGDEGRNARAERFAVDAEIWGTLEVALTMFADLDDPLRSEERLLL</sequence>
<gene>
    <name evidence="5" type="ORF">B0H15DRAFT_297574</name>
</gene>
<keyword evidence="3" id="KW-0645">Protease</keyword>
<keyword evidence="6" id="KW-1185">Reference proteome</keyword>
<evidence type="ECO:0000259" key="4">
    <source>
        <dbReference type="Pfam" id="PF00656"/>
    </source>
</evidence>
<dbReference type="EMBL" id="JARJCN010000028">
    <property type="protein sequence ID" value="KAJ7087548.1"/>
    <property type="molecule type" value="Genomic_DNA"/>
</dbReference>
<dbReference type="GO" id="GO:0006508">
    <property type="term" value="P:proteolysis"/>
    <property type="evidence" value="ECO:0007669"/>
    <property type="project" value="InterPro"/>
</dbReference>
<evidence type="ECO:0000313" key="5">
    <source>
        <dbReference type="EMBL" id="KAJ7087548.1"/>
    </source>
</evidence>
<evidence type="ECO:0000256" key="2">
    <source>
        <dbReference type="ARBA" id="ARBA00022703"/>
    </source>
</evidence>
<evidence type="ECO:0000256" key="3">
    <source>
        <dbReference type="ARBA" id="ARBA00022807"/>
    </source>
</evidence>
<keyword evidence="3" id="KW-0788">Thiol protease</keyword>
<dbReference type="PANTHER" id="PTHR48104:SF30">
    <property type="entry name" value="METACASPASE-1"/>
    <property type="match status" value="1"/>
</dbReference>
<dbReference type="InterPro" id="IPR029030">
    <property type="entry name" value="Caspase-like_dom_sf"/>
</dbReference>
<keyword evidence="3" id="KW-0378">Hydrolase</keyword>
<evidence type="ECO:0000256" key="1">
    <source>
        <dbReference type="ARBA" id="ARBA00009005"/>
    </source>
</evidence>
<feature type="domain" description="Peptidase C14 caspase" evidence="4">
    <location>
        <begin position="71"/>
        <end position="324"/>
    </location>
</feature>
<dbReference type="GO" id="GO:0006915">
    <property type="term" value="P:apoptotic process"/>
    <property type="evidence" value="ECO:0007669"/>
    <property type="project" value="UniProtKB-KW"/>
</dbReference>
<organism evidence="5 6">
    <name type="scientific">Mycena belliarum</name>
    <dbReference type="NCBI Taxonomy" id="1033014"/>
    <lineage>
        <taxon>Eukaryota</taxon>
        <taxon>Fungi</taxon>
        <taxon>Dikarya</taxon>
        <taxon>Basidiomycota</taxon>
        <taxon>Agaricomycotina</taxon>
        <taxon>Agaricomycetes</taxon>
        <taxon>Agaricomycetidae</taxon>
        <taxon>Agaricales</taxon>
        <taxon>Marasmiineae</taxon>
        <taxon>Mycenaceae</taxon>
        <taxon>Mycena</taxon>
    </lineage>
</organism>
<protein>
    <submittedName>
        <fullName evidence="5">Caspase domain-containing protein</fullName>
    </submittedName>
</protein>
<dbReference type="GO" id="GO:0005737">
    <property type="term" value="C:cytoplasm"/>
    <property type="evidence" value="ECO:0007669"/>
    <property type="project" value="TreeGrafter"/>
</dbReference>
<dbReference type="InterPro" id="IPR050452">
    <property type="entry name" value="Metacaspase"/>
</dbReference>
<comment type="similarity">
    <text evidence="1">Belongs to the peptidase C14B family.</text>
</comment>
<keyword evidence="2" id="KW-0053">Apoptosis</keyword>
<dbReference type="PANTHER" id="PTHR48104">
    <property type="entry name" value="METACASPASE-4"/>
    <property type="match status" value="1"/>
</dbReference>
<dbReference type="Pfam" id="PF00656">
    <property type="entry name" value="Peptidase_C14"/>
    <property type="match status" value="1"/>
</dbReference>
<dbReference type="Gene3D" id="3.40.50.1460">
    <property type="match status" value="1"/>
</dbReference>
<dbReference type="GO" id="GO:0004197">
    <property type="term" value="F:cysteine-type endopeptidase activity"/>
    <property type="evidence" value="ECO:0007669"/>
    <property type="project" value="InterPro"/>
</dbReference>
<dbReference type="SUPFAM" id="SSF52129">
    <property type="entry name" value="Caspase-like"/>
    <property type="match status" value="1"/>
</dbReference>
<accession>A0AAD6XRI0</accession>
<dbReference type="InterPro" id="IPR011600">
    <property type="entry name" value="Pept_C14_caspase"/>
</dbReference>
<evidence type="ECO:0000313" key="6">
    <source>
        <dbReference type="Proteomes" id="UP001222325"/>
    </source>
</evidence>
<dbReference type="Proteomes" id="UP001222325">
    <property type="component" value="Unassembled WGS sequence"/>
</dbReference>
<dbReference type="AlphaFoldDB" id="A0AAD6XRI0"/>
<name>A0AAD6XRI0_9AGAR</name>
<comment type="caution">
    <text evidence="5">The sequence shown here is derived from an EMBL/GenBank/DDBJ whole genome shotgun (WGS) entry which is preliminary data.</text>
</comment>
<proteinExistence type="inferred from homology"/>
<reference evidence="5" key="1">
    <citation type="submission" date="2023-03" db="EMBL/GenBank/DDBJ databases">
        <title>Massive genome expansion in bonnet fungi (Mycena s.s.) driven by repeated elements and novel gene families across ecological guilds.</title>
        <authorList>
            <consortium name="Lawrence Berkeley National Laboratory"/>
            <person name="Harder C.B."/>
            <person name="Miyauchi S."/>
            <person name="Viragh M."/>
            <person name="Kuo A."/>
            <person name="Thoen E."/>
            <person name="Andreopoulos B."/>
            <person name="Lu D."/>
            <person name="Skrede I."/>
            <person name="Drula E."/>
            <person name="Henrissat B."/>
            <person name="Morin E."/>
            <person name="Kohler A."/>
            <person name="Barry K."/>
            <person name="LaButti K."/>
            <person name="Morin E."/>
            <person name="Salamov A."/>
            <person name="Lipzen A."/>
            <person name="Mereny Z."/>
            <person name="Hegedus B."/>
            <person name="Baldrian P."/>
            <person name="Stursova M."/>
            <person name="Weitz H."/>
            <person name="Taylor A."/>
            <person name="Grigoriev I.V."/>
            <person name="Nagy L.G."/>
            <person name="Martin F."/>
            <person name="Kauserud H."/>
        </authorList>
    </citation>
    <scope>NUCLEOTIDE SEQUENCE</scope>
    <source>
        <strain evidence="5">CBHHK173m</strain>
    </source>
</reference>